<feature type="compositionally biased region" description="Basic and acidic residues" evidence="1">
    <location>
        <begin position="263"/>
        <end position="286"/>
    </location>
</feature>
<protein>
    <submittedName>
        <fullName evidence="2">Uncharacterized protein</fullName>
    </submittedName>
</protein>
<feature type="region of interest" description="Disordered" evidence="1">
    <location>
        <begin position="300"/>
        <end position="358"/>
    </location>
</feature>
<feature type="region of interest" description="Disordered" evidence="1">
    <location>
        <begin position="52"/>
        <end position="155"/>
    </location>
</feature>
<dbReference type="AlphaFoldDB" id="A0AAE8N6Q7"/>
<organism evidence="2 3">
    <name type="scientific">Cephalotrichum gorgonifer</name>
    <dbReference type="NCBI Taxonomy" id="2041049"/>
    <lineage>
        <taxon>Eukaryota</taxon>
        <taxon>Fungi</taxon>
        <taxon>Dikarya</taxon>
        <taxon>Ascomycota</taxon>
        <taxon>Pezizomycotina</taxon>
        <taxon>Sordariomycetes</taxon>
        <taxon>Hypocreomycetidae</taxon>
        <taxon>Microascales</taxon>
        <taxon>Microascaceae</taxon>
        <taxon>Cephalotrichum</taxon>
    </lineage>
</organism>
<evidence type="ECO:0000313" key="3">
    <source>
        <dbReference type="Proteomes" id="UP001187682"/>
    </source>
</evidence>
<dbReference type="Proteomes" id="UP001187682">
    <property type="component" value="Unassembled WGS sequence"/>
</dbReference>
<evidence type="ECO:0000313" key="2">
    <source>
        <dbReference type="EMBL" id="SPO05892.1"/>
    </source>
</evidence>
<comment type="caution">
    <text evidence="2">The sequence shown here is derived from an EMBL/GenBank/DDBJ whole genome shotgun (WGS) entry which is preliminary data.</text>
</comment>
<gene>
    <name evidence="2" type="ORF">DNG_08581</name>
</gene>
<dbReference type="EMBL" id="ONZQ02000014">
    <property type="protein sequence ID" value="SPO05892.1"/>
    <property type="molecule type" value="Genomic_DNA"/>
</dbReference>
<feature type="compositionally biased region" description="Basic and acidic residues" evidence="1">
    <location>
        <begin position="94"/>
        <end position="103"/>
    </location>
</feature>
<accession>A0AAE8N6Q7</accession>
<evidence type="ECO:0000256" key="1">
    <source>
        <dbReference type="SAM" id="MobiDB-lite"/>
    </source>
</evidence>
<feature type="compositionally biased region" description="Polar residues" evidence="1">
    <location>
        <begin position="252"/>
        <end position="262"/>
    </location>
</feature>
<feature type="region of interest" description="Disordered" evidence="1">
    <location>
        <begin position="217"/>
        <end position="286"/>
    </location>
</feature>
<name>A0AAE8N6Q7_9PEZI</name>
<reference evidence="2" key="1">
    <citation type="submission" date="2018-03" db="EMBL/GenBank/DDBJ databases">
        <authorList>
            <person name="Guldener U."/>
        </authorList>
    </citation>
    <scope>NUCLEOTIDE SEQUENCE</scope>
</reference>
<sequence length="396" mass="41724">MPPINPAAVSAGIAAVTVAVAAAIALYESDDVRRYTEQIRRRIAVALHSLGNELDPGQTRNLEPLFNRPEDADGFLMSSRGGAGADSTMEADEETRKRQRDELMYWNAIRESQLEERSRQDGAAPPTRSRGASFDDFLQPDSRGGEGTLVMNTGADTNVGREGLVRRNVGVAGGVAGLSAGLYANPFSDDQHMMDDDDDERLAGTMLAPSVDEMSDIYSATTPDHNSQKATPPASPAARSLGGPVLIDLESNESASTASQTLDFEREEEREQESHHGQGEAQDADRSNLFAVIGAWAEAADTDNRDRAVSPPSSASSFSDVGGARTPDRDDGFSVADGEAAGVEVDAPASDLADEVGSEGAAGDVLSVSDGMFTPAGWSEVGSVVSESELSMRGRA</sequence>
<keyword evidence="3" id="KW-1185">Reference proteome</keyword>
<feature type="compositionally biased region" description="Polar residues" evidence="1">
    <location>
        <begin position="218"/>
        <end position="230"/>
    </location>
</feature>
<proteinExistence type="predicted"/>
<feature type="compositionally biased region" description="Low complexity" evidence="1">
    <location>
        <begin position="309"/>
        <end position="323"/>
    </location>
</feature>